<evidence type="ECO:0000313" key="10">
    <source>
        <dbReference type="EMBL" id="GAX20294.1"/>
    </source>
</evidence>
<protein>
    <recommendedName>
        <fullName evidence="4">CCR4-NOT transcription complex subunit 11</fullName>
    </recommendedName>
</protein>
<organism evidence="10 11">
    <name type="scientific">Fistulifera solaris</name>
    <name type="common">Oleaginous diatom</name>
    <dbReference type="NCBI Taxonomy" id="1519565"/>
    <lineage>
        <taxon>Eukaryota</taxon>
        <taxon>Sar</taxon>
        <taxon>Stramenopiles</taxon>
        <taxon>Ochrophyta</taxon>
        <taxon>Bacillariophyta</taxon>
        <taxon>Bacillariophyceae</taxon>
        <taxon>Bacillariophycidae</taxon>
        <taxon>Naviculales</taxon>
        <taxon>Naviculaceae</taxon>
        <taxon>Fistulifera</taxon>
    </lineage>
</organism>
<evidence type="ECO:0000256" key="3">
    <source>
        <dbReference type="ARBA" id="ARBA00008030"/>
    </source>
</evidence>
<dbReference type="InterPro" id="IPR019312">
    <property type="entry name" value="CNOT11"/>
</dbReference>
<keyword evidence="11" id="KW-1185">Reference proteome</keyword>
<dbReference type="GO" id="GO:0005737">
    <property type="term" value="C:cytoplasm"/>
    <property type="evidence" value="ECO:0007669"/>
    <property type="project" value="UniProtKB-SubCell"/>
</dbReference>
<dbReference type="GO" id="GO:0005634">
    <property type="term" value="C:nucleus"/>
    <property type="evidence" value="ECO:0007669"/>
    <property type="project" value="UniProtKB-SubCell"/>
</dbReference>
<dbReference type="EMBL" id="BDSP01000146">
    <property type="protein sequence ID" value="GAX20294.1"/>
    <property type="molecule type" value="Genomic_DNA"/>
</dbReference>
<dbReference type="OrthoDB" id="10265389at2759"/>
<evidence type="ECO:0000256" key="6">
    <source>
        <dbReference type="ARBA" id="ARBA00023015"/>
    </source>
</evidence>
<evidence type="ECO:0000256" key="1">
    <source>
        <dbReference type="ARBA" id="ARBA00004123"/>
    </source>
</evidence>
<evidence type="ECO:0000256" key="7">
    <source>
        <dbReference type="ARBA" id="ARBA00023158"/>
    </source>
</evidence>
<dbReference type="SUPFAM" id="SSF48371">
    <property type="entry name" value="ARM repeat"/>
    <property type="match status" value="1"/>
</dbReference>
<evidence type="ECO:0000256" key="9">
    <source>
        <dbReference type="ARBA" id="ARBA00023242"/>
    </source>
</evidence>
<evidence type="ECO:0000313" key="11">
    <source>
        <dbReference type="Proteomes" id="UP000198406"/>
    </source>
</evidence>
<comment type="similarity">
    <text evidence="3">Belongs to the CNOT11 family.</text>
</comment>
<dbReference type="GO" id="GO:0030014">
    <property type="term" value="C:CCR4-NOT complex"/>
    <property type="evidence" value="ECO:0007669"/>
    <property type="project" value="InterPro"/>
</dbReference>
<name>A0A1Z5K1Y1_FISSO</name>
<keyword evidence="8" id="KW-0804">Transcription</keyword>
<dbReference type="Proteomes" id="UP000198406">
    <property type="component" value="Unassembled WGS sequence"/>
</dbReference>
<keyword evidence="5" id="KW-0963">Cytoplasm</keyword>
<keyword evidence="9" id="KW-0539">Nucleus</keyword>
<keyword evidence="7" id="KW-0943">RNA-mediated gene silencing</keyword>
<dbReference type="PANTHER" id="PTHR15975:SF0">
    <property type="entry name" value="CCR4-NOT TRANSCRIPTION COMPLEX SUBUNIT 11"/>
    <property type="match status" value="1"/>
</dbReference>
<sequence>MTDIEPFWRQYWNAVDRSPPTFPALRQCATEAIRSHDSLFPITWAAHMLLSTNYTISVKQKLACLAVLEACCPPQRRESPFFRMLLIDALELLQQQLVKDSIEEENEWVISCLYELIESFLPEILEPEQFAALQTAVQQKAVTEEIRKFLDEALRPFIISRDSYVNPLLLFSPEQNKAAELAKLLSTDESKDEETTPSVRAADLLQPFKSLEIPFARPLPPPLPPVCGFNDEIYHHDEEKLHAELIWITPSNLRLMLLPLDDTHDASRESRFQQVLDLMRNKAFLKPLAPNEQRLIMEVLNEDGSTKKDPPVDSERLVRECGLNPQNLHRLVENNPMVAHECLLRILRPSSDSYSEDDKNEYLSSLVSMDMSLHTMEVVNRLATHANSNPGSSSLLHPEYIHLFIGSCIASCENIPDQHAQNRLVRLVCVFVQSLLRNQIVQVEDIYVVMESFCIEFSRIREAAALFKMLRSSGG</sequence>
<dbReference type="InterPro" id="IPR016024">
    <property type="entry name" value="ARM-type_fold"/>
</dbReference>
<gene>
    <name evidence="10" type="ORF">FisN_6Hh245</name>
</gene>
<evidence type="ECO:0000256" key="5">
    <source>
        <dbReference type="ARBA" id="ARBA00022490"/>
    </source>
</evidence>
<evidence type="ECO:0000256" key="4">
    <source>
        <dbReference type="ARBA" id="ARBA00014872"/>
    </source>
</evidence>
<reference evidence="10 11" key="1">
    <citation type="journal article" date="2015" name="Plant Cell">
        <title>Oil accumulation by the oleaginous diatom Fistulifera solaris as revealed by the genome and transcriptome.</title>
        <authorList>
            <person name="Tanaka T."/>
            <person name="Maeda Y."/>
            <person name="Veluchamy A."/>
            <person name="Tanaka M."/>
            <person name="Abida H."/>
            <person name="Marechal E."/>
            <person name="Bowler C."/>
            <person name="Muto M."/>
            <person name="Sunaga Y."/>
            <person name="Tanaka M."/>
            <person name="Yoshino T."/>
            <person name="Taniguchi T."/>
            <person name="Fukuda Y."/>
            <person name="Nemoto M."/>
            <person name="Matsumoto M."/>
            <person name="Wong P.S."/>
            <person name="Aburatani S."/>
            <person name="Fujibuchi W."/>
        </authorList>
    </citation>
    <scope>NUCLEOTIDE SEQUENCE [LARGE SCALE GENOMIC DNA]</scope>
    <source>
        <strain evidence="10 11">JPCC DA0580</strain>
    </source>
</reference>
<dbReference type="GO" id="GO:0031047">
    <property type="term" value="P:regulatory ncRNA-mediated gene silencing"/>
    <property type="evidence" value="ECO:0007669"/>
    <property type="project" value="UniProtKB-KW"/>
</dbReference>
<dbReference type="InParanoid" id="A0A1Z5K1Y1"/>
<accession>A0A1Z5K1Y1</accession>
<evidence type="ECO:0000256" key="2">
    <source>
        <dbReference type="ARBA" id="ARBA00004496"/>
    </source>
</evidence>
<comment type="subcellular location">
    <subcellularLocation>
        <location evidence="2">Cytoplasm</location>
    </subcellularLocation>
    <subcellularLocation>
        <location evidence="1">Nucleus</location>
    </subcellularLocation>
</comment>
<dbReference type="AlphaFoldDB" id="A0A1Z5K1Y1"/>
<keyword evidence="6" id="KW-0805">Transcription regulation</keyword>
<dbReference type="Pfam" id="PF10155">
    <property type="entry name" value="CNOT11"/>
    <property type="match status" value="1"/>
</dbReference>
<dbReference type="PANTHER" id="PTHR15975">
    <property type="entry name" value="CCR4-NOT TRANSCRIPTION COMPLEX SUBUNIT 11"/>
    <property type="match status" value="1"/>
</dbReference>
<evidence type="ECO:0000256" key="8">
    <source>
        <dbReference type="ARBA" id="ARBA00023163"/>
    </source>
</evidence>
<proteinExistence type="inferred from homology"/>
<comment type="caution">
    <text evidence="10">The sequence shown here is derived from an EMBL/GenBank/DDBJ whole genome shotgun (WGS) entry which is preliminary data.</text>
</comment>